<evidence type="ECO:0000259" key="3">
    <source>
        <dbReference type="Pfam" id="PF20152"/>
    </source>
</evidence>
<evidence type="ECO:0000313" key="4">
    <source>
        <dbReference type="EMBL" id="KAF9459532.1"/>
    </source>
</evidence>
<protein>
    <recommendedName>
        <fullName evidence="3">DUF6534 domain-containing protein</fullName>
    </recommendedName>
</protein>
<keyword evidence="2" id="KW-0472">Membrane</keyword>
<keyword evidence="2" id="KW-1133">Transmembrane helix</keyword>
<reference evidence="4" key="1">
    <citation type="submission" date="2020-11" db="EMBL/GenBank/DDBJ databases">
        <authorList>
            <consortium name="DOE Joint Genome Institute"/>
            <person name="Ahrendt S."/>
            <person name="Riley R."/>
            <person name="Andreopoulos W."/>
            <person name="Labutti K."/>
            <person name="Pangilinan J."/>
            <person name="Ruiz-Duenas F.J."/>
            <person name="Barrasa J.M."/>
            <person name="Sanchez-Garcia M."/>
            <person name="Camarero S."/>
            <person name="Miyauchi S."/>
            <person name="Serrano A."/>
            <person name="Linde D."/>
            <person name="Babiker R."/>
            <person name="Drula E."/>
            <person name="Ayuso-Fernandez I."/>
            <person name="Pacheco R."/>
            <person name="Padilla G."/>
            <person name="Ferreira P."/>
            <person name="Barriuso J."/>
            <person name="Kellner H."/>
            <person name="Castanera R."/>
            <person name="Alfaro M."/>
            <person name="Ramirez L."/>
            <person name="Pisabarro A.G."/>
            <person name="Kuo A."/>
            <person name="Tritt A."/>
            <person name="Lipzen A."/>
            <person name="He G."/>
            <person name="Yan M."/>
            <person name="Ng V."/>
            <person name="Cullen D."/>
            <person name="Martin F."/>
            <person name="Rosso M.-N."/>
            <person name="Henrissat B."/>
            <person name="Hibbett D."/>
            <person name="Martinez A.T."/>
            <person name="Grigoriev I.V."/>
        </authorList>
    </citation>
    <scope>NUCLEOTIDE SEQUENCE</scope>
    <source>
        <strain evidence="4">CBS 247.69</strain>
    </source>
</reference>
<feature type="transmembrane region" description="Helical" evidence="2">
    <location>
        <begin position="158"/>
        <end position="183"/>
    </location>
</feature>
<dbReference type="PANTHER" id="PTHR40465">
    <property type="entry name" value="CHROMOSOME 1, WHOLE GENOME SHOTGUN SEQUENCE"/>
    <property type="match status" value="1"/>
</dbReference>
<dbReference type="OrthoDB" id="3270417at2759"/>
<feature type="transmembrane region" description="Helical" evidence="2">
    <location>
        <begin position="84"/>
        <end position="109"/>
    </location>
</feature>
<dbReference type="PANTHER" id="PTHR40465:SF1">
    <property type="entry name" value="DUF6534 DOMAIN-CONTAINING PROTEIN"/>
    <property type="match status" value="1"/>
</dbReference>
<organism evidence="4 5">
    <name type="scientific">Collybia nuda</name>
    <dbReference type="NCBI Taxonomy" id="64659"/>
    <lineage>
        <taxon>Eukaryota</taxon>
        <taxon>Fungi</taxon>
        <taxon>Dikarya</taxon>
        <taxon>Basidiomycota</taxon>
        <taxon>Agaricomycotina</taxon>
        <taxon>Agaricomycetes</taxon>
        <taxon>Agaricomycetidae</taxon>
        <taxon>Agaricales</taxon>
        <taxon>Tricholomatineae</taxon>
        <taxon>Clitocybaceae</taxon>
        <taxon>Collybia</taxon>
    </lineage>
</organism>
<name>A0A9P6CBI3_9AGAR</name>
<feature type="transmembrane region" description="Helical" evidence="2">
    <location>
        <begin position="229"/>
        <end position="249"/>
    </location>
</feature>
<keyword evidence="5" id="KW-1185">Reference proteome</keyword>
<dbReference type="Pfam" id="PF20152">
    <property type="entry name" value="DUF6534"/>
    <property type="match status" value="1"/>
</dbReference>
<feature type="region of interest" description="Disordered" evidence="1">
    <location>
        <begin position="330"/>
        <end position="366"/>
    </location>
</feature>
<dbReference type="InterPro" id="IPR045339">
    <property type="entry name" value="DUF6534"/>
</dbReference>
<accession>A0A9P6CBI3</accession>
<proteinExistence type="predicted"/>
<comment type="caution">
    <text evidence="4">The sequence shown here is derived from an EMBL/GenBank/DDBJ whole genome shotgun (WGS) entry which is preliminary data.</text>
</comment>
<dbReference type="AlphaFoldDB" id="A0A9P6CBI3"/>
<evidence type="ECO:0000256" key="1">
    <source>
        <dbReference type="SAM" id="MobiDB-lite"/>
    </source>
</evidence>
<keyword evidence="2" id="KW-0812">Transmembrane</keyword>
<dbReference type="EMBL" id="MU150315">
    <property type="protein sequence ID" value="KAF9459532.1"/>
    <property type="molecule type" value="Genomic_DNA"/>
</dbReference>
<sequence length="366" mass="40364">MAPPVTLGNTIGAAFLGTVAAAILFGVTNIQVYLYFQNYPQDWRVQKISVFTLWILDIIHLSLTVAAVYHYLIDSFGIPEALGLVIWSFKLQIAVNVIIVVLVQTLYAVRVWKLGRHYQRIWPVIVAIVVASGYAIGIILAVKTYNISTFVELEGMAWVVYASFTSSTVIDVVIATAMCFYLIRSRSGFAGTNNKIIIIVRMTLISGFLTSACSLAALIAYAAMPNNLVFLGIEFLLTKLYINSFLAMLNARQSVRDRDTSPGNSLSITKIMNIRTTTTSHVATSSGPFDADDNKVWSPSCSVLVTPILIIPYQNAMHLTPLGEYARRDYDSSSNLEDTKRPVEPTRKFDGGIHSPRLDRGVHSAV</sequence>
<feature type="transmembrane region" description="Helical" evidence="2">
    <location>
        <begin position="48"/>
        <end position="72"/>
    </location>
</feature>
<dbReference type="Proteomes" id="UP000807353">
    <property type="component" value="Unassembled WGS sequence"/>
</dbReference>
<feature type="transmembrane region" description="Helical" evidence="2">
    <location>
        <begin position="121"/>
        <end position="142"/>
    </location>
</feature>
<evidence type="ECO:0000256" key="2">
    <source>
        <dbReference type="SAM" id="Phobius"/>
    </source>
</evidence>
<feature type="domain" description="DUF6534" evidence="3">
    <location>
        <begin position="167"/>
        <end position="254"/>
    </location>
</feature>
<gene>
    <name evidence="4" type="ORF">BDZ94DRAFT_1300501</name>
</gene>
<evidence type="ECO:0000313" key="5">
    <source>
        <dbReference type="Proteomes" id="UP000807353"/>
    </source>
</evidence>
<feature type="transmembrane region" description="Helical" evidence="2">
    <location>
        <begin position="12"/>
        <end position="36"/>
    </location>
</feature>
<feature type="transmembrane region" description="Helical" evidence="2">
    <location>
        <begin position="204"/>
        <end position="223"/>
    </location>
</feature>